<evidence type="ECO:0000313" key="1">
    <source>
        <dbReference type="EMBL" id="EHB14211.1"/>
    </source>
</evidence>
<dbReference type="AlphaFoldDB" id="G5BY50"/>
<dbReference type="FunCoup" id="G5BY50">
    <property type="interactions" value="280"/>
</dbReference>
<feature type="non-terminal residue" evidence="1">
    <location>
        <position position="98"/>
    </location>
</feature>
<protein>
    <submittedName>
        <fullName evidence="1">Neuropeptide W</fullName>
    </submittedName>
</protein>
<reference evidence="1 2" key="1">
    <citation type="journal article" date="2011" name="Nature">
        <title>Genome sequencing reveals insights into physiology and longevity of the naked mole rat.</title>
        <authorList>
            <person name="Kim E.B."/>
            <person name="Fang X."/>
            <person name="Fushan A.A."/>
            <person name="Huang Z."/>
            <person name="Lobanov A.V."/>
            <person name="Han L."/>
            <person name="Marino S.M."/>
            <person name="Sun X."/>
            <person name="Turanov A.A."/>
            <person name="Yang P."/>
            <person name="Yim S.H."/>
            <person name="Zhao X."/>
            <person name="Kasaikina M.V."/>
            <person name="Stoletzki N."/>
            <person name="Peng C."/>
            <person name="Polak P."/>
            <person name="Xiong Z."/>
            <person name="Kiezun A."/>
            <person name="Zhu Y."/>
            <person name="Chen Y."/>
            <person name="Kryukov G.V."/>
            <person name="Zhang Q."/>
            <person name="Peshkin L."/>
            <person name="Yang L."/>
            <person name="Bronson R.T."/>
            <person name="Buffenstein R."/>
            <person name="Wang B."/>
            <person name="Han C."/>
            <person name="Li Q."/>
            <person name="Chen L."/>
            <person name="Zhao W."/>
            <person name="Sunyaev S.R."/>
            <person name="Park T.J."/>
            <person name="Zhang G."/>
            <person name="Wang J."/>
            <person name="Gladyshev V.N."/>
        </authorList>
    </citation>
    <scope>NUCLEOTIDE SEQUENCE [LARGE SCALE GENOMIC DNA]</scope>
</reference>
<dbReference type="InParanoid" id="G5BY50"/>
<organism evidence="1 2">
    <name type="scientific">Heterocephalus glaber</name>
    <name type="common">Naked mole rat</name>
    <dbReference type="NCBI Taxonomy" id="10181"/>
    <lineage>
        <taxon>Eukaryota</taxon>
        <taxon>Metazoa</taxon>
        <taxon>Chordata</taxon>
        <taxon>Craniata</taxon>
        <taxon>Vertebrata</taxon>
        <taxon>Euteleostomi</taxon>
        <taxon>Mammalia</taxon>
        <taxon>Eutheria</taxon>
        <taxon>Euarchontoglires</taxon>
        <taxon>Glires</taxon>
        <taxon>Rodentia</taxon>
        <taxon>Hystricomorpha</taxon>
        <taxon>Bathyergidae</taxon>
        <taxon>Heterocephalus</taxon>
    </lineage>
</organism>
<gene>
    <name evidence="1" type="ORF">GW7_05735</name>
</gene>
<sequence length="98" mass="10736">AGPLAWDTLAPGPSTRNALLLLPSEVGELWEPRRRSLGAELRVRAPRSPRTPELEPRLGIQSWTSAVSARVLLFFSRAFGETSSSVAQPRPLQQMAFA</sequence>
<dbReference type="STRING" id="10181.G5BY50"/>
<dbReference type="eggNOG" id="ENOG502SW0V">
    <property type="taxonomic scope" value="Eukaryota"/>
</dbReference>
<name>G5BY50_HETGA</name>
<dbReference type="GO" id="GO:0007218">
    <property type="term" value="P:neuropeptide signaling pathway"/>
    <property type="evidence" value="ECO:0007669"/>
    <property type="project" value="UniProtKB-KW"/>
</dbReference>
<feature type="non-terminal residue" evidence="1">
    <location>
        <position position="1"/>
    </location>
</feature>
<dbReference type="Proteomes" id="UP000006813">
    <property type="component" value="Unassembled WGS sequence"/>
</dbReference>
<dbReference type="EMBL" id="JH172439">
    <property type="protein sequence ID" value="EHB14211.1"/>
    <property type="molecule type" value="Genomic_DNA"/>
</dbReference>
<keyword evidence="1" id="KW-0527">Neuropeptide</keyword>
<proteinExistence type="predicted"/>
<accession>G5BY50</accession>
<evidence type="ECO:0000313" key="2">
    <source>
        <dbReference type="Proteomes" id="UP000006813"/>
    </source>
</evidence>